<dbReference type="OrthoDB" id="10251744at2759"/>
<dbReference type="EMBL" id="NBIV01000003">
    <property type="protein sequence ID" value="PXF49660.1"/>
    <property type="molecule type" value="Genomic_DNA"/>
</dbReference>
<dbReference type="InterPro" id="IPR010492">
    <property type="entry name" value="GINS_Psf3"/>
</dbReference>
<dbReference type="SUPFAM" id="SSF158573">
    <property type="entry name" value="GINS helical bundle-like"/>
    <property type="match status" value="1"/>
</dbReference>
<comment type="caution">
    <text evidence="2">The sequence shown here is derived from an EMBL/GenBank/DDBJ whole genome shotgun (WGS) entry which is preliminary data.</text>
</comment>
<reference evidence="2 3" key="1">
    <citation type="journal article" date="2018" name="Mol. Biol. Evol.">
        <title>Analysis of the draft genome of the red seaweed Gracilariopsis chorda provides insights into genome size evolution in Rhodophyta.</title>
        <authorList>
            <person name="Lee J."/>
            <person name="Yang E.C."/>
            <person name="Graf L."/>
            <person name="Yang J.H."/>
            <person name="Qiu H."/>
            <person name="Zel Zion U."/>
            <person name="Chan C.X."/>
            <person name="Stephens T.G."/>
            <person name="Weber A.P.M."/>
            <person name="Boo G.H."/>
            <person name="Boo S.M."/>
            <person name="Kim K.M."/>
            <person name="Shin Y."/>
            <person name="Jung M."/>
            <person name="Lee S.J."/>
            <person name="Yim H.S."/>
            <person name="Lee J.H."/>
            <person name="Bhattacharya D."/>
            <person name="Yoon H.S."/>
        </authorList>
    </citation>
    <scope>NUCLEOTIDE SEQUENCE [LARGE SCALE GENOMIC DNA]</scope>
    <source>
        <strain evidence="2 3">SKKU-2015</strain>
        <tissue evidence="2">Whole body</tissue>
    </source>
</reference>
<dbReference type="CDD" id="cd21693">
    <property type="entry name" value="GINS_B_Psf3"/>
    <property type="match status" value="1"/>
</dbReference>
<dbReference type="GO" id="GO:0000811">
    <property type="term" value="C:GINS complex"/>
    <property type="evidence" value="ECO:0007669"/>
    <property type="project" value="TreeGrafter"/>
</dbReference>
<protein>
    <submittedName>
        <fullName evidence="2">DNA replication complex GINS protein PSF3</fullName>
    </submittedName>
</protein>
<dbReference type="InterPro" id="IPR038437">
    <property type="entry name" value="GINS_Psf3_sf"/>
</dbReference>
<name>A0A2V3JA98_9FLOR</name>
<dbReference type="InterPro" id="IPR036224">
    <property type="entry name" value="GINS_bundle-like_dom_sf"/>
</dbReference>
<dbReference type="AlphaFoldDB" id="A0A2V3JA98"/>
<sequence>MEDYFSIDDILAGNHCISTTFEEQGFLLGHLDPENVMDWNANNCNPDDYDNDPDLDRHMPKGMTVALPYWLAEALAARNFAKVQLPRCYGKSTRQALRADARSVDLRSKCDNYYALGVRLARLLVGDDVTFPGVLLRAFAARCWSIADMAVFSGDRGAHAMKGFDLLECDLFCDIHGIAVATRRWKERRGDRISGSGAHFRKRPREEIGSPVTPSTRPRTS</sequence>
<feature type="region of interest" description="Disordered" evidence="1">
    <location>
        <begin position="192"/>
        <end position="221"/>
    </location>
</feature>
<dbReference type="Proteomes" id="UP000247409">
    <property type="component" value="Unassembled WGS sequence"/>
</dbReference>
<dbReference type="PANTHER" id="PTHR22768">
    <property type="entry name" value="DNA REPLICATION COMPLEX GINS PROTEIN PSF3"/>
    <property type="match status" value="1"/>
</dbReference>
<accession>A0A2V3JA98</accession>
<dbReference type="PANTHER" id="PTHR22768:SF0">
    <property type="entry name" value="DNA REPLICATION COMPLEX GINS PROTEIN PSF3"/>
    <property type="match status" value="1"/>
</dbReference>
<proteinExistence type="predicted"/>
<gene>
    <name evidence="2" type="ORF">BWQ96_00538</name>
</gene>
<dbReference type="Gene3D" id="1.20.58.2050">
    <property type="match status" value="1"/>
</dbReference>
<dbReference type="CDD" id="cd11713">
    <property type="entry name" value="GINS_A_psf3"/>
    <property type="match status" value="1"/>
</dbReference>
<keyword evidence="3" id="KW-1185">Reference proteome</keyword>
<evidence type="ECO:0000313" key="3">
    <source>
        <dbReference type="Proteomes" id="UP000247409"/>
    </source>
</evidence>
<feature type="compositionally biased region" description="Polar residues" evidence="1">
    <location>
        <begin position="212"/>
        <end position="221"/>
    </location>
</feature>
<evidence type="ECO:0000313" key="2">
    <source>
        <dbReference type="EMBL" id="PXF49660.1"/>
    </source>
</evidence>
<dbReference type="STRING" id="448386.A0A2V3JA98"/>
<dbReference type="SUPFAM" id="SSF160059">
    <property type="entry name" value="PriA/YqbF domain"/>
    <property type="match status" value="1"/>
</dbReference>
<dbReference type="GO" id="GO:1902975">
    <property type="term" value="P:mitotic DNA replication initiation"/>
    <property type="evidence" value="ECO:0007669"/>
    <property type="project" value="TreeGrafter"/>
</dbReference>
<evidence type="ECO:0000256" key="1">
    <source>
        <dbReference type="SAM" id="MobiDB-lite"/>
    </source>
</evidence>
<organism evidence="2 3">
    <name type="scientific">Gracilariopsis chorda</name>
    <dbReference type="NCBI Taxonomy" id="448386"/>
    <lineage>
        <taxon>Eukaryota</taxon>
        <taxon>Rhodophyta</taxon>
        <taxon>Florideophyceae</taxon>
        <taxon>Rhodymeniophycidae</taxon>
        <taxon>Gracilariales</taxon>
        <taxon>Gracilariaceae</taxon>
        <taxon>Gracilariopsis</taxon>
    </lineage>
</organism>